<dbReference type="InterPro" id="IPR032808">
    <property type="entry name" value="DoxX"/>
</dbReference>
<keyword evidence="4 5" id="KW-0472">Membrane</keyword>
<evidence type="ECO:0000256" key="5">
    <source>
        <dbReference type="SAM" id="Phobius"/>
    </source>
</evidence>
<gene>
    <name evidence="6" type="ORF">HKK74_26035</name>
</gene>
<evidence type="ECO:0000256" key="4">
    <source>
        <dbReference type="ARBA" id="ARBA00023136"/>
    </source>
</evidence>
<feature type="transmembrane region" description="Helical" evidence="5">
    <location>
        <begin position="158"/>
        <end position="176"/>
    </location>
</feature>
<evidence type="ECO:0000256" key="3">
    <source>
        <dbReference type="ARBA" id="ARBA00022989"/>
    </source>
</evidence>
<comment type="subcellular location">
    <subcellularLocation>
        <location evidence="1">Membrane</location>
        <topology evidence="1">Multi-pass membrane protein</topology>
    </subcellularLocation>
</comment>
<feature type="transmembrane region" description="Helical" evidence="5">
    <location>
        <begin position="128"/>
        <end position="146"/>
    </location>
</feature>
<protein>
    <submittedName>
        <fullName evidence="6">DoxX family protein</fullName>
    </submittedName>
</protein>
<dbReference type="Proteomes" id="UP000805614">
    <property type="component" value="Unassembled WGS sequence"/>
</dbReference>
<sequence>MSATGSPSQNNRRRAFRSAIVPDPAGPLRTRLRHRRIHRRHCRGPPLVIRLARHPTRPRRTPVNTTTIALSLILGLLFIATGGIKVLNLAQASNVRDRLGLSPSLWRVIGVLEAAGGVGLLVGLAVPVLGVAAALGLALLMIGAIISRLKVRDPATTVALDVVFLVLVFTLAALQASA</sequence>
<evidence type="ECO:0000313" key="6">
    <source>
        <dbReference type="EMBL" id="MBC6468926.1"/>
    </source>
</evidence>
<proteinExistence type="predicted"/>
<reference evidence="6 7" key="1">
    <citation type="submission" date="2020-06" db="EMBL/GenBank/DDBJ databases">
        <title>Actinomadura xiongansis sp. nov., isolated from soil of Baiyangdian.</title>
        <authorList>
            <person name="Zhang X."/>
        </authorList>
    </citation>
    <scope>NUCLEOTIDE SEQUENCE [LARGE SCALE GENOMIC DNA]</scope>
    <source>
        <strain evidence="6 7">HBUM206468</strain>
    </source>
</reference>
<accession>A0ABR7LVZ0</accession>
<dbReference type="EMBL" id="JABVEC010000022">
    <property type="protein sequence ID" value="MBC6468926.1"/>
    <property type="molecule type" value="Genomic_DNA"/>
</dbReference>
<evidence type="ECO:0000256" key="1">
    <source>
        <dbReference type="ARBA" id="ARBA00004141"/>
    </source>
</evidence>
<evidence type="ECO:0000313" key="7">
    <source>
        <dbReference type="Proteomes" id="UP000805614"/>
    </source>
</evidence>
<evidence type="ECO:0000256" key="2">
    <source>
        <dbReference type="ARBA" id="ARBA00022692"/>
    </source>
</evidence>
<organism evidence="6 7">
    <name type="scientific">Actinomadura alba</name>
    <dbReference type="NCBI Taxonomy" id="406431"/>
    <lineage>
        <taxon>Bacteria</taxon>
        <taxon>Bacillati</taxon>
        <taxon>Actinomycetota</taxon>
        <taxon>Actinomycetes</taxon>
        <taxon>Streptosporangiales</taxon>
        <taxon>Thermomonosporaceae</taxon>
        <taxon>Actinomadura</taxon>
    </lineage>
</organism>
<dbReference type="Pfam" id="PF13564">
    <property type="entry name" value="DoxX_2"/>
    <property type="match status" value="1"/>
</dbReference>
<name>A0ABR7LVZ0_9ACTN</name>
<keyword evidence="7" id="KW-1185">Reference proteome</keyword>
<keyword evidence="2 5" id="KW-0812">Transmembrane</keyword>
<feature type="transmembrane region" description="Helical" evidence="5">
    <location>
        <begin position="63"/>
        <end position="84"/>
    </location>
</feature>
<comment type="caution">
    <text evidence="6">The sequence shown here is derived from an EMBL/GenBank/DDBJ whole genome shotgun (WGS) entry which is preliminary data.</text>
</comment>
<keyword evidence="3 5" id="KW-1133">Transmembrane helix</keyword>